<dbReference type="EMBL" id="JBBCAQ010000043">
    <property type="protein sequence ID" value="KAK7570769.1"/>
    <property type="molecule type" value="Genomic_DNA"/>
</dbReference>
<dbReference type="AlphaFoldDB" id="A0AAN9T452"/>
<evidence type="ECO:0000256" key="1">
    <source>
        <dbReference type="ARBA" id="ARBA00002907"/>
    </source>
</evidence>
<dbReference type="InterPro" id="IPR011989">
    <property type="entry name" value="ARM-like"/>
</dbReference>
<sequence length="682" mass="76784">MTSSLNRFNRALDSLKKVISKTPEEINRQKLKFTSYATITELVCKSNDKSSLLTIAVTSLIQLLESADSNNRLNIDESLNKIIRSSIDNSNDIAKVLIALLKILSKSTNERSLKAALWRFAELAHFVRPHKGKIYVQTLIPVLIKLAARKEDGIHEVSVSSFPRIFRYIGLFTSDNDIKNLLKAFFKNLSSSSVEIRRAAAFIVTVICQYSRKPEFFFSHSLCTLLDLLADAQINDQKNVLLIQGCLSCIRQILSCTAKPRPELENELDDKNLEYLLQIYEFCFKYASYQDHNVVTAALETLHQLLLSAFASLVEKLMTKGITQSSVLRREHHGSTLSLTARSEIFSVGSIIAQSDDDIFSGELGKKINALRRGSESFPDVSEEQKQKMTENWVQEQSENDEDDVSSSSLLNMDTSHFANSDDEDNQCEVDSTLSFRTLSVDNIQIAKEMNEKNSLNRSKSAFQSMKSMSVMSSASLGTSLINLSTDIDIGDVFDENEIPLQYCARFLVTRFLISDKNDSVRPTRVSVMSLALNCLAQIMKIYPMSGFISVVKDKEIYEDFANLLEVVLSHASHSDQQIRGLVRVVIGNFISASLVEDYYLLIESNTNILTKSLLTELVSFLLQGLEDESSMCVRHCLQGVSVCLEPLLLTPEYKLAVPLLDFMFSLMDNPYWLIKVIIKNE</sequence>
<dbReference type="GO" id="GO:0005634">
    <property type="term" value="C:nucleus"/>
    <property type="evidence" value="ECO:0007669"/>
    <property type="project" value="UniProtKB-SubCell"/>
</dbReference>
<dbReference type="PANTHER" id="PTHR10170">
    <property type="entry name" value="HUNTINGTON DISEASE PROTEIN"/>
    <property type="match status" value="1"/>
</dbReference>
<evidence type="ECO:0000313" key="8">
    <source>
        <dbReference type="EMBL" id="KAK7570769.1"/>
    </source>
</evidence>
<evidence type="ECO:0000256" key="7">
    <source>
        <dbReference type="SAM" id="MobiDB-lite"/>
    </source>
</evidence>
<organism evidence="8 9">
    <name type="scientific">Parthenolecanium corni</name>
    <dbReference type="NCBI Taxonomy" id="536013"/>
    <lineage>
        <taxon>Eukaryota</taxon>
        <taxon>Metazoa</taxon>
        <taxon>Ecdysozoa</taxon>
        <taxon>Arthropoda</taxon>
        <taxon>Hexapoda</taxon>
        <taxon>Insecta</taxon>
        <taxon>Pterygota</taxon>
        <taxon>Neoptera</taxon>
        <taxon>Paraneoptera</taxon>
        <taxon>Hemiptera</taxon>
        <taxon>Sternorrhyncha</taxon>
        <taxon>Coccoidea</taxon>
        <taxon>Coccidae</taxon>
        <taxon>Parthenolecanium</taxon>
    </lineage>
</organism>
<keyword evidence="9" id="KW-1185">Reference proteome</keyword>
<evidence type="ECO:0000256" key="4">
    <source>
        <dbReference type="ARBA" id="ARBA00007153"/>
    </source>
</evidence>
<comment type="similarity">
    <text evidence="4">Belongs to the huntingtin family.</text>
</comment>
<evidence type="ECO:0000256" key="5">
    <source>
        <dbReference type="ARBA" id="ARBA00022490"/>
    </source>
</evidence>
<dbReference type="InterPro" id="IPR028426">
    <property type="entry name" value="Huntingtin_fam"/>
</dbReference>
<dbReference type="Proteomes" id="UP001367676">
    <property type="component" value="Unassembled WGS sequence"/>
</dbReference>
<dbReference type="InterPro" id="IPR024613">
    <property type="entry name" value="Huntingtin_N_HEAT_rpt-2"/>
</dbReference>
<proteinExistence type="inferred from homology"/>
<dbReference type="GO" id="GO:0005737">
    <property type="term" value="C:cytoplasm"/>
    <property type="evidence" value="ECO:0007669"/>
    <property type="project" value="UniProtKB-SubCell"/>
</dbReference>
<reference evidence="8 9" key="1">
    <citation type="submission" date="2024-03" db="EMBL/GenBank/DDBJ databases">
        <title>Adaptation during the transition from Ophiocordyceps entomopathogen to insect associate is accompanied by gene loss and intensified selection.</title>
        <authorList>
            <person name="Ward C.M."/>
            <person name="Onetto C.A."/>
            <person name="Borneman A.R."/>
        </authorList>
    </citation>
    <scope>NUCLEOTIDE SEQUENCE [LARGE SCALE GENOMIC DNA]</scope>
    <source>
        <strain evidence="8">AWRI1</strain>
        <tissue evidence="8">Single Adult Female</tissue>
    </source>
</reference>
<dbReference type="Pfam" id="PF12372">
    <property type="entry name" value="Htt_N-HEAT"/>
    <property type="match status" value="1"/>
</dbReference>
<comment type="caution">
    <text evidence="8">The sequence shown here is derived from an EMBL/GenBank/DDBJ whole genome shotgun (WGS) entry which is preliminary data.</text>
</comment>
<keyword evidence="6" id="KW-0539">Nucleus</keyword>
<keyword evidence="5" id="KW-0963">Cytoplasm</keyword>
<dbReference type="Gene3D" id="1.25.10.10">
    <property type="entry name" value="Leucine-rich Repeat Variant"/>
    <property type="match status" value="1"/>
</dbReference>
<evidence type="ECO:0000256" key="3">
    <source>
        <dbReference type="ARBA" id="ARBA00004496"/>
    </source>
</evidence>
<comment type="subcellular location">
    <subcellularLocation>
        <location evidence="3">Cytoplasm</location>
    </subcellularLocation>
    <subcellularLocation>
        <location evidence="2">Nucleus</location>
    </subcellularLocation>
</comment>
<accession>A0AAN9T452</accession>
<evidence type="ECO:0000256" key="2">
    <source>
        <dbReference type="ARBA" id="ARBA00004123"/>
    </source>
</evidence>
<evidence type="ECO:0000313" key="9">
    <source>
        <dbReference type="Proteomes" id="UP001367676"/>
    </source>
</evidence>
<dbReference type="InterPro" id="IPR048411">
    <property type="entry name" value="Htt_N_HEAT_rpt-1"/>
</dbReference>
<dbReference type="InterPro" id="IPR016024">
    <property type="entry name" value="ARM-type_fold"/>
</dbReference>
<name>A0AAN9T452_9HEMI</name>
<dbReference type="PANTHER" id="PTHR10170:SF10">
    <property type="entry name" value="HUNTINGTIN"/>
    <property type="match status" value="1"/>
</dbReference>
<evidence type="ECO:0000256" key="6">
    <source>
        <dbReference type="ARBA" id="ARBA00023242"/>
    </source>
</evidence>
<protein>
    <submittedName>
        <fullName evidence="8">Uncharacterized protein</fullName>
    </submittedName>
</protein>
<dbReference type="Pfam" id="PF20926">
    <property type="entry name" value="Htt_N-HEAT_1"/>
    <property type="match status" value="1"/>
</dbReference>
<gene>
    <name evidence="8" type="ORF">V9T40_010136</name>
</gene>
<feature type="region of interest" description="Disordered" evidence="7">
    <location>
        <begin position="375"/>
        <end position="409"/>
    </location>
</feature>
<dbReference type="SUPFAM" id="SSF48371">
    <property type="entry name" value="ARM repeat"/>
    <property type="match status" value="1"/>
</dbReference>
<comment type="function">
    <text evidence="1">May play a role in microtubule-mediated transport or vesicle function.</text>
</comment>